<dbReference type="GO" id="GO:0016787">
    <property type="term" value="F:hydrolase activity"/>
    <property type="evidence" value="ECO:0007669"/>
    <property type="project" value="InterPro"/>
</dbReference>
<protein>
    <recommendedName>
        <fullName evidence="1">Dienelactone hydrolase domain-containing protein</fullName>
    </recommendedName>
</protein>
<dbReference type="Gene3D" id="3.40.50.1820">
    <property type="entry name" value="alpha/beta hydrolase"/>
    <property type="match status" value="1"/>
</dbReference>
<dbReference type="Proteomes" id="UP001285441">
    <property type="component" value="Unassembled WGS sequence"/>
</dbReference>
<dbReference type="AlphaFoldDB" id="A0AAE0U6V7"/>
<reference evidence="2" key="1">
    <citation type="journal article" date="2023" name="Mol. Phylogenet. Evol.">
        <title>Genome-scale phylogeny and comparative genomics of the fungal order Sordariales.</title>
        <authorList>
            <person name="Hensen N."/>
            <person name="Bonometti L."/>
            <person name="Westerberg I."/>
            <person name="Brannstrom I.O."/>
            <person name="Guillou S."/>
            <person name="Cros-Aarteil S."/>
            <person name="Calhoun S."/>
            <person name="Haridas S."/>
            <person name="Kuo A."/>
            <person name="Mondo S."/>
            <person name="Pangilinan J."/>
            <person name="Riley R."/>
            <person name="LaButti K."/>
            <person name="Andreopoulos B."/>
            <person name="Lipzen A."/>
            <person name="Chen C."/>
            <person name="Yan M."/>
            <person name="Daum C."/>
            <person name="Ng V."/>
            <person name="Clum A."/>
            <person name="Steindorff A."/>
            <person name="Ohm R.A."/>
            <person name="Martin F."/>
            <person name="Silar P."/>
            <person name="Natvig D.O."/>
            <person name="Lalanne C."/>
            <person name="Gautier V."/>
            <person name="Ament-Velasquez S.L."/>
            <person name="Kruys A."/>
            <person name="Hutchinson M.I."/>
            <person name="Powell A.J."/>
            <person name="Barry K."/>
            <person name="Miller A.N."/>
            <person name="Grigoriev I.V."/>
            <person name="Debuchy R."/>
            <person name="Gladieux P."/>
            <person name="Hiltunen Thoren M."/>
            <person name="Johannesson H."/>
        </authorList>
    </citation>
    <scope>NUCLEOTIDE SEQUENCE</scope>
    <source>
        <strain evidence="2">CBS 232.78</strain>
    </source>
</reference>
<reference evidence="2" key="2">
    <citation type="submission" date="2023-06" db="EMBL/GenBank/DDBJ databases">
        <authorList>
            <consortium name="Lawrence Berkeley National Laboratory"/>
            <person name="Haridas S."/>
            <person name="Hensen N."/>
            <person name="Bonometti L."/>
            <person name="Westerberg I."/>
            <person name="Brannstrom I.O."/>
            <person name="Guillou S."/>
            <person name="Cros-Aarteil S."/>
            <person name="Calhoun S."/>
            <person name="Kuo A."/>
            <person name="Mondo S."/>
            <person name="Pangilinan J."/>
            <person name="Riley R."/>
            <person name="LaButti K."/>
            <person name="Andreopoulos B."/>
            <person name="Lipzen A."/>
            <person name="Chen C."/>
            <person name="Yanf M."/>
            <person name="Daum C."/>
            <person name="Ng V."/>
            <person name="Clum A."/>
            <person name="Steindorff A."/>
            <person name="Ohm R."/>
            <person name="Martin F."/>
            <person name="Silar P."/>
            <person name="Natvig D."/>
            <person name="Lalanne C."/>
            <person name="Gautier V."/>
            <person name="Ament-velasquez S.L."/>
            <person name="Kruys A."/>
            <person name="Hutchinson M.I."/>
            <person name="Powell A.J."/>
            <person name="Barry K."/>
            <person name="Miller A.N."/>
            <person name="Grigoriev I.V."/>
            <person name="Debuchy R."/>
            <person name="Gladieux P."/>
            <person name="Thoren M.H."/>
            <person name="Johannesson H."/>
        </authorList>
    </citation>
    <scope>NUCLEOTIDE SEQUENCE</scope>
    <source>
        <strain evidence="2">CBS 232.78</strain>
    </source>
</reference>
<dbReference type="PANTHER" id="PTHR17630">
    <property type="entry name" value="DIENELACTONE HYDROLASE"/>
    <property type="match status" value="1"/>
</dbReference>
<dbReference type="PANTHER" id="PTHR17630:SF105">
    <property type="entry name" value="DIENELACTONE HYDROLASE FAMILY PROTEIN (AFU_ORTHOLOGUE AFUA_4G08790)"/>
    <property type="match status" value="1"/>
</dbReference>
<sequence length="305" mass="33705">MSCNECYTGTIRRDAVPTGREEVVHGLPTYVTGPDDGVTPLGTVVFLTDAFGWKFRNSRVLADSYARRVPCTVYVPDMMNGHGLGEDVLVKLDASKRSPTESWIAHALRRAWNILTVLPSIFGVVWLSRQAVTMPRLVPWMRAVRSSTTPTTGSDSEGGKPPKIGVAGFCWGGLYSVLLTHDKPDHRVTVSEKEYPLVDCAFSAHPGMLKIPADIDAVVQPLSVANGDNDEYMGTKKMEQLVSILGLKNAQQGHEVHEAVVYPGAKHGFAVRGDWDDPPQKEQLEESEDQAVAWFRRRFETPWTS</sequence>
<comment type="caution">
    <text evidence="2">The sequence shown here is derived from an EMBL/GenBank/DDBJ whole genome shotgun (WGS) entry which is preliminary data.</text>
</comment>
<dbReference type="Pfam" id="PF01738">
    <property type="entry name" value="DLH"/>
    <property type="match status" value="1"/>
</dbReference>
<evidence type="ECO:0000259" key="1">
    <source>
        <dbReference type="Pfam" id="PF01738"/>
    </source>
</evidence>
<keyword evidence="3" id="KW-1185">Reference proteome</keyword>
<dbReference type="EMBL" id="JAULSW010000001">
    <property type="protein sequence ID" value="KAK3392800.1"/>
    <property type="molecule type" value="Genomic_DNA"/>
</dbReference>
<evidence type="ECO:0000313" key="3">
    <source>
        <dbReference type="Proteomes" id="UP001285441"/>
    </source>
</evidence>
<organism evidence="2 3">
    <name type="scientific">Podospora didyma</name>
    <dbReference type="NCBI Taxonomy" id="330526"/>
    <lineage>
        <taxon>Eukaryota</taxon>
        <taxon>Fungi</taxon>
        <taxon>Dikarya</taxon>
        <taxon>Ascomycota</taxon>
        <taxon>Pezizomycotina</taxon>
        <taxon>Sordariomycetes</taxon>
        <taxon>Sordariomycetidae</taxon>
        <taxon>Sordariales</taxon>
        <taxon>Podosporaceae</taxon>
        <taxon>Podospora</taxon>
    </lineage>
</organism>
<accession>A0AAE0U6V7</accession>
<name>A0AAE0U6V7_9PEZI</name>
<evidence type="ECO:0000313" key="2">
    <source>
        <dbReference type="EMBL" id="KAK3392800.1"/>
    </source>
</evidence>
<feature type="domain" description="Dienelactone hydrolase" evidence="1">
    <location>
        <begin position="159"/>
        <end position="297"/>
    </location>
</feature>
<dbReference type="InterPro" id="IPR002925">
    <property type="entry name" value="Dienelactn_hydro"/>
</dbReference>
<gene>
    <name evidence="2" type="ORF">B0H63DRAFT_498339</name>
</gene>
<dbReference type="InterPro" id="IPR029058">
    <property type="entry name" value="AB_hydrolase_fold"/>
</dbReference>
<dbReference type="SUPFAM" id="SSF53474">
    <property type="entry name" value="alpha/beta-Hydrolases"/>
    <property type="match status" value="1"/>
</dbReference>
<proteinExistence type="predicted"/>